<dbReference type="EMBL" id="CAJNNV010003451">
    <property type="protein sequence ID" value="CAE8589041.1"/>
    <property type="molecule type" value="Genomic_DNA"/>
</dbReference>
<organism evidence="2 3">
    <name type="scientific">Polarella glacialis</name>
    <name type="common">Dinoflagellate</name>
    <dbReference type="NCBI Taxonomy" id="89957"/>
    <lineage>
        <taxon>Eukaryota</taxon>
        <taxon>Sar</taxon>
        <taxon>Alveolata</taxon>
        <taxon>Dinophyceae</taxon>
        <taxon>Suessiales</taxon>
        <taxon>Suessiaceae</taxon>
        <taxon>Polarella</taxon>
    </lineage>
</organism>
<gene>
    <name evidence="2" type="ORF">PGLA1383_LOCUS7821</name>
</gene>
<evidence type="ECO:0000256" key="1">
    <source>
        <dbReference type="SAM" id="MobiDB-lite"/>
    </source>
</evidence>
<feature type="region of interest" description="Disordered" evidence="1">
    <location>
        <begin position="48"/>
        <end position="69"/>
    </location>
</feature>
<evidence type="ECO:0000313" key="3">
    <source>
        <dbReference type="Proteomes" id="UP000654075"/>
    </source>
</evidence>
<accession>A0A813DMC1</accession>
<dbReference type="AlphaFoldDB" id="A0A813DMC1"/>
<reference evidence="2" key="1">
    <citation type="submission" date="2021-02" db="EMBL/GenBank/DDBJ databases">
        <authorList>
            <person name="Dougan E. K."/>
            <person name="Rhodes N."/>
            <person name="Thang M."/>
            <person name="Chan C."/>
        </authorList>
    </citation>
    <scope>NUCLEOTIDE SEQUENCE</scope>
</reference>
<protein>
    <submittedName>
        <fullName evidence="2">Uncharacterized protein</fullName>
    </submittedName>
</protein>
<proteinExistence type="predicted"/>
<sequence>MLTDMRRDGIAPNLLSASSVLSAGETAGEALCVASALHESRRSLWAQYASSAPKPAPQQQKGPSQPVDRLEEPLVCAVSALLEHGAASRSEERLLRAAVHRPLELRLKSLAEANARGVSVGDILLRTAL</sequence>
<dbReference type="Proteomes" id="UP000654075">
    <property type="component" value="Unassembled WGS sequence"/>
</dbReference>
<comment type="caution">
    <text evidence="2">The sequence shown here is derived from an EMBL/GenBank/DDBJ whole genome shotgun (WGS) entry which is preliminary data.</text>
</comment>
<feature type="compositionally biased region" description="Low complexity" evidence="1">
    <location>
        <begin position="48"/>
        <end position="66"/>
    </location>
</feature>
<name>A0A813DMC1_POLGL</name>
<keyword evidence="3" id="KW-1185">Reference proteome</keyword>
<evidence type="ECO:0000313" key="2">
    <source>
        <dbReference type="EMBL" id="CAE8589041.1"/>
    </source>
</evidence>
<feature type="non-terminal residue" evidence="2">
    <location>
        <position position="1"/>
    </location>
</feature>